<dbReference type="GO" id="GO:0034625">
    <property type="term" value="P:fatty acid elongation, monounsaturated fatty acid"/>
    <property type="evidence" value="ECO:0007669"/>
    <property type="project" value="TreeGrafter"/>
</dbReference>
<dbReference type="GO" id="GO:0042761">
    <property type="term" value="P:very long-chain fatty acid biosynthetic process"/>
    <property type="evidence" value="ECO:0007669"/>
    <property type="project" value="TreeGrafter"/>
</dbReference>
<evidence type="ECO:0000256" key="2">
    <source>
        <dbReference type="ARBA" id="ARBA00022516"/>
    </source>
</evidence>
<dbReference type="Proteomes" id="UP000078046">
    <property type="component" value="Unassembled WGS sequence"/>
</dbReference>
<evidence type="ECO:0000256" key="10">
    <source>
        <dbReference type="RuleBase" id="RU361115"/>
    </source>
</evidence>
<dbReference type="PANTHER" id="PTHR11157">
    <property type="entry name" value="FATTY ACID ACYL TRANSFERASE-RELATED"/>
    <property type="match status" value="1"/>
</dbReference>
<keyword evidence="9 10" id="KW-0275">Fatty acid biosynthesis</keyword>
<comment type="catalytic activity">
    <reaction evidence="10">
        <text>a very-long-chain acyl-CoA + malonyl-CoA + H(+) = a very-long-chain 3-oxoacyl-CoA + CO2 + CoA</text>
        <dbReference type="Rhea" id="RHEA:32727"/>
        <dbReference type="ChEBI" id="CHEBI:15378"/>
        <dbReference type="ChEBI" id="CHEBI:16526"/>
        <dbReference type="ChEBI" id="CHEBI:57287"/>
        <dbReference type="ChEBI" id="CHEBI:57384"/>
        <dbReference type="ChEBI" id="CHEBI:90725"/>
        <dbReference type="ChEBI" id="CHEBI:90736"/>
        <dbReference type="EC" id="2.3.1.199"/>
    </reaction>
</comment>
<gene>
    <name evidence="11" type="ORF">A3Q56_07985</name>
</gene>
<feature type="transmembrane region" description="Helical" evidence="10">
    <location>
        <begin position="204"/>
        <end position="221"/>
    </location>
</feature>
<dbReference type="PANTHER" id="PTHR11157:SF126">
    <property type="entry name" value="ELONGATION OF VERY LONG CHAIN FATTY ACIDS PROTEIN"/>
    <property type="match status" value="1"/>
</dbReference>
<evidence type="ECO:0000256" key="9">
    <source>
        <dbReference type="ARBA" id="ARBA00023160"/>
    </source>
</evidence>
<evidence type="ECO:0000256" key="4">
    <source>
        <dbReference type="ARBA" id="ARBA00022692"/>
    </source>
</evidence>
<keyword evidence="12" id="KW-1185">Reference proteome</keyword>
<feature type="transmembrane region" description="Helical" evidence="10">
    <location>
        <begin position="154"/>
        <end position="184"/>
    </location>
</feature>
<evidence type="ECO:0000313" key="12">
    <source>
        <dbReference type="Proteomes" id="UP000078046"/>
    </source>
</evidence>
<comment type="similarity">
    <text evidence="10">Belongs to the ELO family.</text>
</comment>
<dbReference type="GO" id="GO:0030148">
    <property type="term" value="P:sphingolipid biosynthetic process"/>
    <property type="evidence" value="ECO:0007669"/>
    <property type="project" value="TreeGrafter"/>
</dbReference>
<keyword evidence="7 10" id="KW-0443">Lipid metabolism</keyword>
<reference evidence="11 12" key="1">
    <citation type="submission" date="2016-04" db="EMBL/GenBank/DDBJ databases">
        <title>The genome of Intoshia linei affirms orthonectids as highly simplified spiralians.</title>
        <authorList>
            <person name="Mikhailov K.V."/>
            <person name="Slusarev G.S."/>
            <person name="Nikitin M.A."/>
            <person name="Logacheva M.D."/>
            <person name="Penin A."/>
            <person name="Aleoshin V."/>
            <person name="Panchin Y.V."/>
        </authorList>
    </citation>
    <scope>NUCLEOTIDE SEQUENCE [LARGE SCALE GENOMIC DNA]</scope>
    <source>
        <strain evidence="11">Intl2013</strain>
        <tissue evidence="11">Whole animal</tissue>
    </source>
</reference>
<dbReference type="GO" id="GO:0034626">
    <property type="term" value="P:fatty acid elongation, polyunsaturated fatty acid"/>
    <property type="evidence" value="ECO:0007669"/>
    <property type="project" value="TreeGrafter"/>
</dbReference>
<evidence type="ECO:0000313" key="11">
    <source>
        <dbReference type="EMBL" id="OAF64308.1"/>
    </source>
</evidence>
<dbReference type="AlphaFoldDB" id="A0A177AQN8"/>
<comment type="caution">
    <text evidence="11">The sequence shown here is derived from an EMBL/GenBank/DDBJ whole genome shotgun (WGS) entry which is preliminary data.</text>
</comment>
<organism evidence="11 12">
    <name type="scientific">Intoshia linei</name>
    <dbReference type="NCBI Taxonomy" id="1819745"/>
    <lineage>
        <taxon>Eukaryota</taxon>
        <taxon>Metazoa</taxon>
        <taxon>Spiralia</taxon>
        <taxon>Lophotrochozoa</taxon>
        <taxon>Mesozoa</taxon>
        <taxon>Orthonectida</taxon>
        <taxon>Rhopaluridae</taxon>
        <taxon>Intoshia</taxon>
    </lineage>
</organism>
<protein>
    <recommendedName>
        <fullName evidence="10">Elongation of very long chain fatty acids protein</fullName>
        <ecNumber evidence="10">2.3.1.199</ecNumber>
    </recommendedName>
    <alternativeName>
        <fullName evidence="10">Very-long-chain 3-oxoacyl-CoA synthase</fullName>
    </alternativeName>
</protein>
<evidence type="ECO:0000256" key="1">
    <source>
        <dbReference type="ARBA" id="ARBA00004141"/>
    </source>
</evidence>
<name>A0A177AQN8_9BILA</name>
<keyword evidence="3 10" id="KW-0808">Transferase</keyword>
<evidence type="ECO:0000256" key="8">
    <source>
        <dbReference type="ARBA" id="ARBA00023136"/>
    </source>
</evidence>
<dbReference type="EMBL" id="LWCA01001940">
    <property type="protein sequence ID" value="OAF64308.1"/>
    <property type="molecule type" value="Genomic_DNA"/>
</dbReference>
<keyword evidence="6 10" id="KW-1133">Transmembrane helix</keyword>
<dbReference type="OrthoDB" id="434092at2759"/>
<comment type="subcellular location">
    <subcellularLocation>
        <location evidence="1">Membrane</location>
        <topology evidence="1">Multi-pass membrane protein</topology>
    </subcellularLocation>
</comment>
<evidence type="ECO:0000256" key="7">
    <source>
        <dbReference type="ARBA" id="ARBA00023098"/>
    </source>
</evidence>
<sequence length="278" mass="32830">MFTGNDKIIASSEVPAEVEEFMQRQWVGMSSIIYPIFALVAYFAICNVGILYMKDRKEYALKKFLRIYNCALVIASAYICIQILTNSPNTDKGFVCRKINVSKEYNRDYRLASAIYWYHITKYVEFIDSFLFILRKKFNQLSVLHRFHHSSMPLLSWISLYYIPSASVVPGIFLNSFIHFLMYSYYFFSSFGPKYTKYLWWKRYLTRLQIAQFFIIVFLSVQGIMKRCFSTGGVVYAIIMSTYNIVLICLFSNFYVKSYFNRNDAKPILNKESFKKIN</sequence>
<dbReference type="GO" id="GO:0009922">
    <property type="term" value="F:fatty acid elongase activity"/>
    <property type="evidence" value="ECO:0007669"/>
    <property type="project" value="UniProtKB-EC"/>
</dbReference>
<keyword evidence="5 10" id="KW-0276">Fatty acid metabolism</keyword>
<dbReference type="EC" id="2.3.1.199" evidence="10"/>
<accession>A0A177AQN8</accession>
<dbReference type="GO" id="GO:0005789">
    <property type="term" value="C:endoplasmic reticulum membrane"/>
    <property type="evidence" value="ECO:0007669"/>
    <property type="project" value="TreeGrafter"/>
</dbReference>
<evidence type="ECO:0000256" key="5">
    <source>
        <dbReference type="ARBA" id="ARBA00022832"/>
    </source>
</evidence>
<dbReference type="GO" id="GO:0019367">
    <property type="term" value="P:fatty acid elongation, saturated fatty acid"/>
    <property type="evidence" value="ECO:0007669"/>
    <property type="project" value="TreeGrafter"/>
</dbReference>
<feature type="transmembrane region" description="Helical" evidence="10">
    <location>
        <begin position="65"/>
        <end position="84"/>
    </location>
</feature>
<evidence type="ECO:0000256" key="3">
    <source>
        <dbReference type="ARBA" id="ARBA00022679"/>
    </source>
</evidence>
<keyword evidence="4 10" id="KW-0812">Transmembrane</keyword>
<dbReference type="InterPro" id="IPR002076">
    <property type="entry name" value="ELO_fam"/>
</dbReference>
<proteinExistence type="inferred from homology"/>
<dbReference type="Pfam" id="PF01151">
    <property type="entry name" value="ELO"/>
    <property type="match status" value="1"/>
</dbReference>
<evidence type="ECO:0000256" key="6">
    <source>
        <dbReference type="ARBA" id="ARBA00022989"/>
    </source>
</evidence>
<keyword evidence="2 10" id="KW-0444">Lipid biosynthesis</keyword>
<keyword evidence="8 10" id="KW-0472">Membrane</keyword>
<feature type="transmembrane region" description="Helical" evidence="10">
    <location>
        <begin position="32"/>
        <end position="53"/>
    </location>
</feature>
<feature type="transmembrane region" description="Helical" evidence="10">
    <location>
        <begin position="233"/>
        <end position="256"/>
    </location>
</feature>